<keyword evidence="3" id="KW-1185">Reference proteome</keyword>
<gene>
    <name evidence="4" type="primary">LOC113729045</name>
</gene>
<dbReference type="SUPFAM" id="SSF52047">
    <property type="entry name" value="RNI-like"/>
    <property type="match status" value="1"/>
</dbReference>
<proteinExistence type="predicted"/>
<name>A0ABM4WPM9_COFAR</name>
<dbReference type="InterPro" id="IPR006566">
    <property type="entry name" value="FBD"/>
</dbReference>
<dbReference type="Pfam" id="PF24758">
    <property type="entry name" value="LRR_At5g56370"/>
    <property type="match status" value="1"/>
</dbReference>
<dbReference type="Pfam" id="PF08387">
    <property type="entry name" value="FBD"/>
    <property type="match status" value="1"/>
</dbReference>
<dbReference type="Gene3D" id="3.80.10.10">
    <property type="entry name" value="Ribonuclease Inhibitor"/>
    <property type="match status" value="1"/>
</dbReference>
<evidence type="ECO:0000313" key="4">
    <source>
        <dbReference type="RefSeq" id="XP_071933733.1"/>
    </source>
</evidence>
<evidence type="ECO:0000313" key="3">
    <source>
        <dbReference type="Proteomes" id="UP001652660"/>
    </source>
</evidence>
<dbReference type="InterPro" id="IPR032675">
    <property type="entry name" value="LRR_dom_sf"/>
</dbReference>
<sequence length="251" mass="28878">MKVVKFVDRVLLLSDVQSLHKFCLKWEFDCDIFNMNRWVTPAIACNVQVLDVSLYCPDVWYKLPRSLYTWETLELLELSNHIVIKVPNFVCLPRLVTLNLNLVEFESNDSVQKLIAGCAVLKSLHIKRDVCPDVVIIAILSPVLERLILTVSFEASKVKLLVLILIEPIKTHSGCWRVPKQVPSWLLSSLREIFIQNFTGLKDELSTARYLLNHGRALKRIKLHSGLPPDDIKEKFRLRGYQSSPESHLHV</sequence>
<protein>
    <submittedName>
        <fullName evidence="4">F-box/FBD/LRR-repeat protein At3g26920-like</fullName>
    </submittedName>
</protein>
<accession>A0ABM4WPM9</accession>
<dbReference type="InterPro" id="IPR055411">
    <property type="entry name" value="LRR_FXL15/At3g58940/PEG3-like"/>
</dbReference>
<dbReference type="InterPro" id="IPR050232">
    <property type="entry name" value="FBL13/AtMIF1-like"/>
</dbReference>
<reference evidence="4" key="1">
    <citation type="submission" date="2025-08" db="UniProtKB">
        <authorList>
            <consortium name="RefSeq"/>
        </authorList>
    </citation>
    <scope>IDENTIFICATION</scope>
    <source>
        <tissue evidence="4">Leaves</tissue>
    </source>
</reference>
<organism evidence="3 4">
    <name type="scientific">Coffea arabica</name>
    <name type="common">Arabian coffee</name>
    <dbReference type="NCBI Taxonomy" id="13443"/>
    <lineage>
        <taxon>Eukaryota</taxon>
        <taxon>Viridiplantae</taxon>
        <taxon>Streptophyta</taxon>
        <taxon>Embryophyta</taxon>
        <taxon>Tracheophyta</taxon>
        <taxon>Spermatophyta</taxon>
        <taxon>Magnoliopsida</taxon>
        <taxon>eudicotyledons</taxon>
        <taxon>Gunneridae</taxon>
        <taxon>Pentapetalae</taxon>
        <taxon>asterids</taxon>
        <taxon>lamiids</taxon>
        <taxon>Gentianales</taxon>
        <taxon>Rubiaceae</taxon>
        <taxon>Ixoroideae</taxon>
        <taxon>Gardenieae complex</taxon>
        <taxon>Bertiereae - Coffeeae clade</taxon>
        <taxon>Coffeeae</taxon>
        <taxon>Coffea</taxon>
    </lineage>
</organism>
<dbReference type="RefSeq" id="XP_071933733.1">
    <property type="nucleotide sequence ID" value="XM_072077632.1"/>
</dbReference>
<feature type="domain" description="FBD" evidence="1">
    <location>
        <begin position="179"/>
        <end position="222"/>
    </location>
</feature>
<evidence type="ECO:0000259" key="2">
    <source>
        <dbReference type="Pfam" id="PF24758"/>
    </source>
</evidence>
<evidence type="ECO:0000259" key="1">
    <source>
        <dbReference type="Pfam" id="PF08387"/>
    </source>
</evidence>
<dbReference type="GeneID" id="113729045"/>
<dbReference type="Proteomes" id="UP001652660">
    <property type="component" value="Chromosome 2e"/>
</dbReference>
<dbReference type="PANTHER" id="PTHR31900:SF30">
    <property type="entry name" value="SUPERFAMILY PROTEIN, PUTATIVE-RELATED"/>
    <property type="match status" value="1"/>
</dbReference>
<dbReference type="PANTHER" id="PTHR31900">
    <property type="entry name" value="F-BOX/RNI SUPERFAMILY PROTEIN-RELATED"/>
    <property type="match status" value="1"/>
</dbReference>
<feature type="domain" description="F-box/LRR-repeat protein 15/At3g58940/PEG3-like LRR" evidence="2">
    <location>
        <begin position="36"/>
        <end position="152"/>
    </location>
</feature>